<gene>
    <name evidence="1" type="ORF">UFOVP837_42</name>
</gene>
<dbReference type="EMBL" id="LR796782">
    <property type="protein sequence ID" value="CAB4166713.1"/>
    <property type="molecule type" value="Genomic_DNA"/>
</dbReference>
<proteinExistence type="predicted"/>
<protein>
    <submittedName>
        <fullName evidence="1">Uncharacterized protein</fullName>
    </submittedName>
</protein>
<sequence>MAKRIFEFRCAKEHISEKYVDESVTVIQCPHCTNDATRLISAPRISLEGITGDFPSASRAWEKRRESHMKYERKVGISEG</sequence>
<accession>A0A6J5P5E3</accession>
<evidence type="ECO:0000313" key="1">
    <source>
        <dbReference type="EMBL" id="CAB4166713.1"/>
    </source>
</evidence>
<name>A0A6J5P5E3_9CAUD</name>
<organism evidence="1">
    <name type="scientific">uncultured Caudovirales phage</name>
    <dbReference type="NCBI Taxonomy" id="2100421"/>
    <lineage>
        <taxon>Viruses</taxon>
        <taxon>Duplodnaviria</taxon>
        <taxon>Heunggongvirae</taxon>
        <taxon>Uroviricota</taxon>
        <taxon>Caudoviricetes</taxon>
        <taxon>Peduoviridae</taxon>
        <taxon>Maltschvirus</taxon>
        <taxon>Maltschvirus maltsch</taxon>
    </lineage>
</organism>
<reference evidence="1" key="1">
    <citation type="submission" date="2020-04" db="EMBL/GenBank/DDBJ databases">
        <authorList>
            <person name="Chiriac C."/>
            <person name="Salcher M."/>
            <person name="Ghai R."/>
            <person name="Kavagutti S V."/>
        </authorList>
    </citation>
    <scope>NUCLEOTIDE SEQUENCE</scope>
</reference>